<dbReference type="Proteomes" id="UP000198287">
    <property type="component" value="Unassembled WGS sequence"/>
</dbReference>
<reference evidence="4 5" key="1">
    <citation type="submission" date="2015-12" db="EMBL/GenBank/DDBJ databases">
        <title>The genome of Folsomia candida.</title>
        <authorList>
            <person name="Faddeeva A."/>
            <person name="Derks M.F."/>
            <person name="Anvar Y."/>
            <person name="Smit S."/>
            <person name="Van Straalen N."/>
            <person name="Roelofs D."/>
        </authorList>
    </citation>
    <scope>NUCLEOTIDE SEQUENCE [LARGE SCALE GENOMIC DNA]</scope>
    <source>
        <strain evidence="4 5">VU population</strain>
        <tissue evidence="4">Whole body</tissue>
    </source>
</reference>
<dbReference type="InterPro" id="IPR023311">
    <property type="entry name" value="Methusela_ecto_dom_2"/>
</dbReference>
<dbReference type="Gene3D" id="2.170.180.11">
    <property type="entry name" value="Methuselah ectodomain, domain 2"/>
    <property type="match status" value="1"/>
</dbReference>
<organism evidence="4 5">
    <name type="scientific">Folsomia candida</name>
    <name type="common">Springtail</name>
    <dbReference type="NCBI Taxonomy" id="158441"/>
    <lineage>
        <taxon>Eukaryota</taxon>
        <taxon>Metazoa</taxon>
        <taxon>Ecdysozoa</taxon>
        <taxon>Arthropoda</taxon>
        <taxon>Hexapoda</taxon>
        <taxon>Collembola</taxon>
        <taxon>Entomobryomorpha</taxon>
        <taxon>Isotomoidea</taxon>
        <taxon>Isotomidae</taxon>
        <taxon>Proisotominae</taxon>
        <taxon>Folsomia</taxon>
    </lineage>
</organism>
<feature type="signal peptide" evidence="3">
    <location>
        <begin position="1"/>
        <end position="25"/>
    </location>
</feature>
<keyword evidence="2 3" id="KW-0732">Signal</keyword>
<feature type="chain" id="PRO_5013098835" evidence="3">
    <location>
        <begin position="26"/>
        <end position="340"/>
    </location>
</feature>
<dbReference type="EMBL" id="LNIX01000009">
    <property type="protein sequence ID" value="OXA49994.1"/>
    <property type="molecule type" value="Genomic_DNA"/>
</dbReference>
<proteinExistence type="inferred from homology"/>
<dbReference type="InterPro" id="IPR052808">
    <property type="entry name" value="GPCR_Mth-like"/>
</dbReference>
<dbReference type="PROSITE" id="PS51257">
    <property type="entry name" value="PROKAR_LIPOPROTEIN"/>
    <property type="match status" value="1"/>
</dbReference>
<gene>
    <name evidence="4" type="ORF">Fcan01_15250</name>
</gene>
<name>A0A226DYW8_FOLCA</name>
<accession>A0A226DYW8</accession>
<evidence type="ECO:0000313" key="5">
    <source>
        <dbReference type="Proteomes" id="UP000198287"/>
    </source>
</evidence>
<evidence type="ECO:0000256" key="1">
    <source>
        <dbReference type="ARBA" id="ARBA00008979"/>
    </source>
</evidence>
<evidence type="ECO:0000256" key="3">
    <source>
        <dbReference type="SAM" id="SignalP"/>
    </source>
</evidence>
<protein>
    <submittedName>
        <fullName evidence="4">Uncharacterized protein</fullName>
    </submittedName>
</protein>
<comment type="similarity">
    <text evidence="1">Belongs to the G-protein coupled receptor 2 family. Mth subfamily.</text>
</comment>
<keyword evidence="5" id="KW-1185">Reference proteome</keyword>
<dbReference type="AlphaFoldDB" id="A0A226DYW8"/>
<comment type="caution">
    <text evidence="4">The sequence shown here is derived from an EMBL/GenBank/DDBJ whole genome shotgun (WGS) entry which is preliminary data.</text>
</comment>
<dbReference type="PANTHER" id="PTHR46953:SF1">
    <property type="entry name" value="G-PROTEIN COUPLED RECEPTOR MTH-LIKE 1-RELATED"/>
    <property type="match status" value="1"/>
</dbReference>
<evidence type="ECO:0000313" key="4">
    <source>
        <dbReference type="EMBL" id="OXA49994.1"/>
    </source>
</evidence>
<evidence type="ECO:0000256" key="2">
    <source>
        <dbReference type="ARBA" id="ARBA00022729"/>
    </source>
</evidence>
<sequence>MGKFIGKKVHIFIALLLFSCQLIQTSSRQSGESRDDDDGVLLSSNDSSVDELTYSSHPDIPTFEFRTCCPFQHSFDPSGPSLGRRECQNPRHFRPFERYPGVILNRPASERDSHHLKWCRDGEIQVRRKLVMDAQQLIFQIYNYPNGQVNIEERIYERDEYCVDSIKSVRTGISYQFLLDVFHCKLNCSEDKPCIKKCCDFDESLNSNFTCESDKSQKSTTSLLLRLGRGSDNLNELLSDNHPRLIVNSINFLSTCEPIDLKLTSEIKLLRNGNVQVRYDASSLVELGDYCVDIYKDKPIASYCAKDLLPFIVYRLDTFFTIGMFANLVNLSFHMFYTFW</sequence>
<dbReference type="PANTHER" id="PTHR46953">
    <property type="entry name" value="G-PROTEIN COUPLED RECEPTOR MTH-LIKE 1-RELATED"/>
    <property type="match status" value="1"/>
</dbReference>